<evidence type="ECO:0000313" key="4">
    <source>
        <dbReference type="EMBL" id="SQI39962.1"/>
    </source>
</evidence>
<reference evidence="4 5" key="1">
    <citation type="submission" date="2018-06" db="EMBL/GenBank/DDBJ databases">
        <authorList>
            <consortium name="Pathogen Informatics"/>
            <person name="Doyle S."/>
        </authorList>
    </citation>
    <scope>NUCLEOTIDE SEQUENCE [LARGE SCALE GENOMIC DNA]</scope>
    <source>
        <strain evidence="4 5">NCTC12151</strain>
    </source>
</reference>
<comment type="similarity">
    <text evidence="2">Belongs to the peptidase S16 family.</text>
</comment>
<dbReference type="Pfam" id="PF13654">
    <property type="entry name" value="AAA_32"/>
    <property type="match status" value="1"/>
</dbReference>
<dbReference type="KEGG" id="lri:NCTC12151_01485"/>
<dbReference type="AlphaFoldDB" id="A0A2X4UZA2"/>
<dbReference type="OrthoDB" id="9758568at2"/>
<dbReference type="Pfam" id="PF05362">
    <property type="entry name" value="Lon_C"/>
    <property type="match status" value="1"/>
</dbReference>
<dbReference type="GO" id="GO:0005524">
    <property type="term" value="F:ATP binding"/>
    <property type="evidence" value="ECO:0007669"/>
    <property type="project" value="InterPro"/>
</dbReference>
<dbReference type="InterPro" id="IPR041699">
    <property type="entry name" value="AAA_32"/>
</dbReference>
<dbReference type="RefSeq" id="WP_111740058.1">
    <property type="nucleotide sequence ID" value="NZ_LR698987.1"/>
</dbReference>
<organism evidence="4 5">
    <name type="scientific">Leminorella richardii</name>
    <dbReference type="NCBI Taxonomy" id="158841"/>
    <lineage>
        <taxon>Bacteria</taxon>
        <taxon>Pseudomonadati</taxon>
        <taxon>Pseudomonadota</taxon>
        <taxon>Gammaproteobacteria</taxon>
        <taxon>Enterobacterales</taxon>
        <taxon>Budviciaceae</taxon>
        <taxon>Leminorella</taxon>
    </lineage>
</organism>
<feature type="domain" description="Lon proteolytic" evidence="3">
    <location>
        <begin position="344"/>
        <end position="541"/>
    </location>
</feature>
<evidence type="ECO:0000256" key="1">
    <source>
        <dbReference type="ARBA" id="ARBA00022670"/>
    </source>
</evidence>
<dbReference type="Gene3D" id="3.30.230.10">
    <property type="match status" value="1"/>
</dbReference>
<dbReference type="GO" id="GO:0006508">
    <property type="term" value="P:proteolysis"/>
    <property type="evidence" value="ECO:0007669"/>
    <property type="project" value="UniProtKB-KW"/>
</dbReference>
<dbReference type="InterPro" id="IPR027065">
    <property type="entry name" value="Lon_Prtase"/>
</dbReference>
<feature type="active site" evidence="2">
    <location>
        <position position="436"/>
    </location>
</feature>
<name>A0A2X4UZA2_9GAMM</name>
<dbReference type="PRINTS" id="PR00830">
    <property type="entry name" value="ENDOLAPTASE"/>
</dbReference>
<keyword evidence="5" id="KW-1185">Reference proteome</keyword>
<evidence type="ECO:0000313" key="5">
    <source>
        <dbReference type="Proteomes" id="UP000249005"/>
    </source>
</evidence>
<keyword evidence="2" id="KW-0720">Serine protease</keyword>
<evidence type="ECO:0000256" key="2">
    <source>
        <dbReference type="PROSITE-ProRule" id="PRU01122"/>
    </source>
</evidence>
<dbReference type="GO" id="GO:0030163">
    <property type="term" value="P:protein catabolic process"/>
    <property type="evidence" value="ECO:0007669"/>
    <property type="project" value="InterPro"/>
</dbReference>
<proteinExistence type="inferred from homology"/>
<evidence type="ECO:0000259" key="3">
    <source>
        <dbReference type="PROSITE" id="PS51786"/>
    </source>
</evidence>
<keyword evidence="1 2" id="KW-0645">Protease</keyword>
<dbReference type="GO" id="GO:0004252">
    <property type="term" value="F:serine-type endopeptidase activity"/>
    <property type="evidence" value="ECO:0007669"/>
    <property type="project" value="UniProtKB-UniRule"/>
</dbReference>
<protein>
    <recommendedName>
        <fullName evidence="2">endopeptidase La</fullName>
        <ecNumber evidence="2">3.4.21.53</ecNumber>
    </recommendedName>
</protein>
<dbReference type="GO" id="GO:0004176">
    <property type="term" value="F:ATP-dependent peptidase activity"/>
    <property type="evidence" value="ECO:0007669"/>
    <property type="project" value="UniProtKB-UniRule"/>
</dbReference>
<dbReference type="Proteomes" id="UP000249005">
    <property type="component" value="Chromosome 1"/>
</dbReference>
<dbReference type="InterPro" id="IPR014721">
    <property type="entry name" value="Ribsml_uS5_D2-typ_fold_subgr"/>
</dbReference>
<dbReference type="InterPro" id="IPR020568">
    <property type="entry name" value="Ribosomal_Su5_D2-typ_SF"/>
</dbReference>
<dbReference type="PANTHER" id="PTHR10046">
    <property type="entry name" value="ATP DEPENDENT LON PROTEASE FAMILY MEMBER"/>
    <property type="match status" value="1"/>
</dbReference>
<feature type="active site" evidence="2">
    <location>
        <position position="479"/>
    </location>
</feature>
<accession>A0A2X4UZA2</accession>
<dbReference type="SUPFAM" id="SSF54211">
    <property type="entry name" value="Ribosomal protein S5 domain 2-like"/>
    <property type="match status" value="1"/>
</dbReference>
<keyword evidence="2" id="KW-0378">Hydrolase</keyword>
<dbReference type="EC" id="3.4.21.53" evidence="2"/>
<dbReference type="PROSITE" id="PS51786">
    <property type="entry name" value="LON_PROTEOLYTIC"/>
    <property type="match status" value="1"/>
</dbReference>
<dbReference type="InterPro" id="IPR008269">
    <property type="entry name" value="Lon_proteolytic"/>
</dbReference>
<comment type="catalytic activity">
    <reaction evidence="2">
        <text>Hydrolysis of proteins in presence of ATP.</text>
        <dbReference type="EC" id="3.4.21.53"/>
    </reaction>
</comment>
<dbReference type="Gene3D" id="3.40.50.300">
    <property type="entry name" value="P-loop containing nucleotide triphosphate hydrolases"/>
    <property type="match status" value="1"/>
</dbReference>
<gene>
    <name evidence="4" type="ORF">NCTC12151_01485</name>
</gene>
<dbReference type="EMBL" id="LS483470">
    <property type="protein sequence ID" value="SQI39962.1"/>
    <property type="molecule type" value="Genomic_DNA"/>
</dbReference>
<sequence>MTINQLEWQQLLPDTTPYAGLFAQEYSSEPINFSAIQPRLHRALDAFCHQHETASPFMVVKAVDNRAYLALINDCIEKFLTPRLQTFGSRYDIQQNAVTRIDAESPEDNFAAHSLSLYEEWLEAEQLFGCVRQCGDSYTLVPGLVHEANGGVLILSVRTLLAQPYLWLWLKQTVLSKRFQWRSTDENKPLPLSIPSMPVELKVILVGDRYGLGALQEQEPELIEQALYAEFEDDLTLSDEDDVAKWCDYVTRVACQYKLPEVSADAYPLLIKEGVRRSGDQERLPLCPLFISQLLSDAARWASPSITAEALIQSREEKRWREGYLSEMVLDDIDLGQVHIDTEGAVIGQINGLSVLEYPGHPRAMGEPSRISCVVHMGDGEVTDIERKSELGGNLHAKGIMIMQAFITSELAADQQFPFSSSIVFEQSYGEVDGDSASLAGLCALISALSQLPISQQIAVTGSVDQFGNVQTIGGINEKVEGFFDVCNARGLTGSQGIILPLTNVRHLCLKDEVVEAVQQGKFNLWAVEHVRDALPLLTGLPYIDENAPCILSAIQERIAQAGGSDRHRLPWPLRWINWFNRG</sequence>
<dbReference type="InterPro" id="IPR027417">
    <property type="entry name" value="P-loop_NTPase"/>
</dbReference>